<evidence type="ECO:0000313" key="1">
    <source>
        <dbReference type="EMBL" id="KAK1436153.1"/>
    </source>
</evidence>
<dbReference type="Proteomes" id="UP001229421">
    <property type="component" value="Unassembled WGS sequence"/>
</dbReference>
<dbReference type="AlphaFoldDB" id="A0AAD8L885"/>
<evidence type="ECO:0000313" key="2">
    <source>
        <dbReference type="Proteomes" id="UP001229421"/>
    </source>
</evidence>
<reference evidence="1" key="1">
    <citation type="journal article" date="2023" name="bioRxiv">
        <title>Improved chromosome-level genome assembly for marigold (Tagetes erecta).</title>
        <authorList>
            <person name="Jiang F."/>
            <person name="Yuan L."/>
            <person name="Wang S."/>
            <person name="Wang H."/>
            <person name="Xu D."/>
            <person name="Wang A."/>
            <person name="Fan W."/>
        </authorList>
    </citation>
    <scope>NUCLEOTIDE SEQUENCE</scope>
    <source>
        <strain evidence="1">WSJ</strain>
        <tissue evidence="1">Leaf</tissue>
    </source>
</reference>
<sequence length="102" mass="11733">MIFFANHVEIEVIYNYSIYTQKSVTHQQSLHRPPISASRNNPTPIYRPTLNTHINQSIAIAIAGNNHILTFKRNNNASFFLSFSFMPSKPDLMSFRFSRVSS</sequence>
<protein>
    <submittedName>
        <fullName evidence="1">Uncharacterized protein</fullName>
    </submittedName>
</protein>
<gene>
    <name evidence="1" type="ORF">QVD17_01929</name>
</gene>
<organism evidence="1 2">
    <name type="scientific">Tagetes erecta</name>
    <name type="common">African marigold</name>
    <dbReference type="NCBI Taxonomy" id="13708"/>
    <lineage>
        <taxon>Eukaryota</taxon>
        <taxon>Viridiplantae</taxon>
        <taxon>Streptophyta</taxon>
        <taxon>Embryophyta</taxon>
        <taxon>Tracheophyta</taxon>
        <taxon>Spermatophyta</taxon>
        <taxon>Magnoliopsida</taxon>
        <taxon>eudicotyledons</taxon>
        <taxon>Gunneridae</taxon>
        <taxon>Pentapetalae</taxon>
        <taxon>asterids</taxon>
        <taxon>campanulids</taxon>
        <taxon>Asterales</taxon>
        <taxon>Asteraceae</taxon>
        <taxon>Asteroideae</taxon>
        <taxon>Heliantheae alliance</taxon>
        <taxon>Tageteae</taxon>
        <taxon>Tagetes</taxon>
    </lineage>
</organism>
<comment type="caution">
    <text evidence="1">The sequence shown here is derived from an EMBL/GenBank/DDBJ whole genome shotgun (WGS) entry which is preliminary data.</text>
</comment>
<name>A0AAD8L885_TARER</name>
<keyword evidence="2" id="KW-1185">Reference proteome</keyword>
<dbReference type="EMBL" id="JAUHHV010000001">
    <property type="protein sequence ID" value="KAK1436153.1"/>
    <property type="molecule type" value="Genomic_DNA"/>
</dbReference>
<proteinExistence type="predicted"/>
<accession>A0AAD8L885</accession>